<accession>A0A179CZG5</accession>
<dbReference type="Proteomes" id="UP000078358">
    <property type="component" value="Unassembled WGS sequence"/>
</dbReference>
<dbReference type="RefSeq" id="WP_064318769.1">
    <property type="nucleotide sequence ID" value="NZ_JACI01000002.1"/>
</dbReference>
<feature type="region of interest" description="Disordered" evidence="1">
    <location>
        <begin position="47"/>
        <end position="91"/>
    </location>
</feature>
<evidence type="ECO:0000313" key="3">
    <source>
        <dbReference type="Proteomes" id="UP000078358"/>
    </source>
</evidence>
<dbReference type="PATRIC" id="fig|1261658.3.peg.1715"/>
<feature type="compositionally biased region" description="Polar residues" evidence="1">
    <location>
        <begin position="47"/>
        <end position="66"/>
    </location>
</feature>
<proteinExistence type="predicted"/>
<protein>
    <submittedName>
        <fullName evidence="2">Uncharacterized protein</fullName>
    </submittedName>
</protein>
<reference evidence="2 3" key="1">
    <citation type="submission" date="2014-01" db="EMBL/GenBank/DDBJ databases">
        <authorList>
            <person name="Zuccon D."/>
        </authorList>
    </citation>
    <scope>NUCLEOTIDE SEQUENCE [LARGE SCALE GENOMIC DNA]</scope>
    <source>
        <strain evidence="2 3">Y31</strain>
    </source>
</reference>
<evidence type="ECO:0000313" key="2">
    <source>
        <dbReference type="EMBL" id="OAQ14937.1"/>
    </source>
</evidence>
<organism evidence="2 3">
    <name type="scientific">Bibersteinia trehalosi Y31</name>
    <dbReference type="NCBI Taxonomy" id="1261658"/>
    <lineage>
        <taxon>Bacteria</taxon>
        <taxon>Pseudomonadati</taxon>
        <taxon>Pseudomonadota</taxon>
        <taxon>Gammaproteobacteria</taxon>
        <taxon>Pasteurellales</taxon>
        <taxon>Pasteurellaceae</taxon>
        <taxon>Bibersteinia</taxon>
    </lineage>
</organism>
<gene>
    <name evidence="2" type="ORF">F480_08600</name>
</gene>
<evidence type="ECO:0000256" key="1">
    <source>
        <dbReference type="SAM" id="MobiDB-lite"/>
    </source>
</evidence>
<comment type="caution">
    <text evidence="2">The sequence shown here is derived from an EMBL/GenBank/DDBJ whole genome shotgun (WGS) entry which is preliminary data.</text>
</comment>
<sequence>MAIYNVTLRTPEGEITIQCPDDVYILDAAADYFGMAILDEVVVNGGTPTSGKSFSTNGNSAAISPNSSSERGGHSSSERGGQSNDDDPCEHDILELVINANQNVFNRLSSKYQNMAEQAS</sequence>
<dbReference type="EMBL" id="JACI01000002">
    <property type="protein sequence ID" value="OAQ14937.1"/>
    <property type="molecule type" value="Genomic_DNA"/>
</dbReference>
<dbReference type="AlphaFoldDB" id="A0A179CZG5"/>
<name>A0A179CZG5_BIBTR</name>